<keyword evidence="1" id="KW-0677">Repeat</keyword>
<sequence>MMASFTFLKDLEVDVDDFSDSTPPKKTQPGDGMTFIPVPIAIADWLSKRGKAVRPEMTKTQRAELKECFNLIDADGSGAIGADEMTDAFEFMDIKVSPKELAEIIAEVDRDGSGEIEYTEFVEIMTSSLETISKRKAKTAGEDEASDEMVLPFPLLATAYRRKQLITAMFGTDVQARTRIIDQATKASEEAAALK</sequence>
<name>A0AAE0BV12_9CHLO</name>
<dbReference type="PROSITE" id="PS50222">
    <property type="entry name" value="EF_HAND_2"/>
    <property type="match status" value="2"/>
</dbReference>
<dbReference type="PROSITE" id="PS00018">
    <property type="entry name" value="EF_HAND_1"/>
    <property type="match status" value="2"/>
</dbReference>
<evidence type="ECO:0000259" key="3">
    <source>
        <dbReference type="PROSITE" id="PS50222"/>
    </source>
</evidence>
<dbReference type="InterPro" id="IPR002048">
    <property type="entry name" value="EF_hand_dom"/>
</dbReference>
<keyword evidence="5" id="KW-1185">Reference proteome</keyword>
<proteinExistence type="predicted"/>
<comment type="caution">
    <text evidence="4">The sequence shown here is derived from an EMBL/GenBank/DDBJ whole genome shotgun (WGS) entry which is preliminary data.</text>
</comment>
<dbReference type="InterPro" id="IPR011992">
    <property type="entry name" value="EF-hand-dom_pair"/>
</dbReference>
<dbReference type="GO" id="GO:0005509">
    <property type="term" value="F:calcium ion binding"/>
    <property type="evidence" value="ECO:0007669"/>
    <property type="project" value="InterPro"/>
</dbReference>
<feature type="domain" description="EF-hand" evidence="3">
    <location>
        <begin position="96"/>
        <end position="131"/>
    </location>
</feature>
<feature type="domain" description="EF-hand" evidence="3">
    <location>
        <begin position="60"/>
        <end position="95"/>
    </location>
</feature>
<dbReference type="SUPFAM" id="SSF47473">
    <property type="entry name" value="EF-hand"/>
    <property type="match status" value="1"/>
</dbReference>
<keyword evidence="2" id="KW-0106">Calcium</keyword>
<dbReference type="EMBL" id="LGRX02033157">
    <property type="protein sequence ID" value="KAK3242509.1"/>
    <property type="molecule type" value="Genomic_DNA"/>
</dbReference>
<protein>
    <recommendedName>
        <fullName evidence="3">EF-hand domain-containing protein</fullName>
    </recommendedName>
</protein>
<dbReference type="InterPro" id="IPR018247">
    <property type="entry name" value="EF_Hand_1_Ca_BS"/>
</dbReference>
<gene>
    <name evidence="4" type="ORF">CYMTET_47806</name>
</gene>
<accession>A0AAE0BV12</accession>
<evidence type="ECO:0000256" key="2">
    <source>
        <dbReference type="ARBA" id="ARBA00022837"/>
    </source>
</evidence>
<evidence type="ECO:0000256" key="1">
    <source>
        <dbReference type="ARBA" id="ARBA00022737"/>
    </source>
</evidence>
<dbReference type="CDD" id="cd00051">
    <property type="entry name" value="EFh"/>
    <property type="match status" value="1"/>
</dbReference>
<dbReference type="FunFam" id="1.10.238.10:FF:000178">
    <property type="entry name" value="Calmodulin-2 A"/>
    <property type="match status" value="1"/>
</dbReference>
<dbReference type="GO" id="GO:0043226">
    <property type="term" value="C:organelle"/>
    <property type="evidence" value="ECO:0007669"/>
    <property type="project" value="UniProtKB-ARBA"/>
</dbReference>
<organism evidence="4 5">
    <name type="scientific">Cymbomonas tetramitiformis</name>
    <dbReference type="NCBI Taxonomy" id="36881"/>
    <lineage>
        <taxon>Eukaryota</taxon>
        <taxon>Viridiplantae</taxon>
        <taxon>Chlorophyta</taxon>
        <taxon>Pyramimonadophyceae</taxon>
        <taxon>Pyramimonadales</taxon>
        <taxon>Pyramimonadaceae</taxon>
        <taxon>Cymbomonas</taxon>
    </lineage>
</organism>
<feature type="non-terminal residue" evidence="4">
    <location>
        <position position="195"/>
    </location>
</feature>
<evidence type="ECO:0000313" key="4">
    <source>
        <dbReference type="EMBL" id="KAK3242509.1"/>
    </source>
</evidence>
<dbReference type="Proteomes" id="UP001190700">
    <property type="component" value="Unassembled WGS sequence"/>
</dbReference>
<reference evidence="4 5" key="1">
    <citation type="journal article" date="2015" name="Genome Biol. Evol.">
        <title>Comparative Genomics of a Bacterivorous Green Alga Reveals Evolutionary Causalities and Consequences of Phago-Mixotrophic Mode of Nutrition.</title>
        <authorList>
            <person name="Burns J.A."/>
            <person name="Paasch A."/>
            <person name="Narechania A."/>
            <person name="Kim E."/>
        </authorList>
    </citation>
    <scope>NUCLEOTIDE SEQUENCE [LARGE SCALE GENOMIC DNA]</scope>
    <source>
        <strain evidence="4 5">PLY_AMNH</strain>
    </source>
</reference>
<evidence type="ECO:0000313" key="5">
    <source>
        <dbReference type="Proteomes" id="UP001190700"/>
    </source>
</evidence>
<dbReference type="PANTHER" id="PTHR23050">
    <property type="entry name" value="CALCIUM BINDING PROTEIN"/>
    <property type="match status" value="1"/>
</dbReference>
<dbReference type="InterPro" id="IPR050145">
    <property type="entry name" value="Centrin_CML-like"/>
</dbReference>
<dbReference type="Pfam" id="PF13499">
    <property type="entry name" value="EF-hand_7"/>
    <property type="match status" value="1"/>
</dbReference>
<dbReference type="Gene3D" id="1.10.238.10">
    <property type="entry name" value="EF-hand"/>
    <property type="match status" value="1"/>
</dbReference>
<dbReference type="AlphaFoldDB" id="A0AAE0BV12"/>
<dbReference type="SMART" id="SM00054">
    <property type="entry name" value="EFh"/>
    <property type="match status" value="2"/>
</dbReference>